<dbReference type="PANTHER" id="PTHR43876:SF8">
    <property type="entry name" value="2-OCTAPRENYL-6-METHOXYPHENOL HYDROXYLASE"/>
    <property type="match status" value="1"/>
</dbReference>
<dbReference type="OrthoDB" id="9769565at2"/>
<dbReference type="PANTHER" id="PTHR43876">
    <property type="entry name" value="UBIQUINONE BIOSYNTHESIS MONOOXYGENASE COQ6, MITOCHONDRIAL"/>
    <property type="match status" value="1"/>
</dbReference>
<dbReference type="GO" id="GO:0008681">
    <property type="term" value="F:2-octaprenyl-6-methoxyphenol hydroxylase activity"/>
    <property type="evidence" value="ECO:0007669"/>
    <property type="project" value="InterPro"/>
</dbReference>
<evidence type="ECO:0000256" key="4">
    <source>
        <dbReference type="ARBA" id="ARBA00022630"/>
    </source>
</evidence>
<protein>
    <submittedName>
        <fullName evidence="10">2-octaprenyl-6-methoxyphenyl hydroxylase</fullName>
    </submittedName>
</protein>
<evidence type="ECO:0000256" key="3">
    <source>
        <dbReference type="ARBA" id="ARBA00005349"/>
    </source>
</evidence>
<name>A0A014MAC1_9GAMM</name>
<keyword evidence="4" id="KW-0285">Flavoprotein</keyword>
<evidence type="ECO:0000256" key="2">
    <source>
        <dbReference type="ARBA" id="ARBA00004749"/>
    </source>
</evidence>
<dbReference type="InterPro" id="IPR010971">
    <property type="entry name" value="UbiH/COQ6"/>
</dbReference>
<dbReference type="GO" id="GO:0110142">
    <property type="term" value="C:ubiquinone biosynthesis complex"/>
    <property type="evidence" value="ECO:0007669"/>
    <property type="project" value="UniProtKB-ARBA"/>
</dbReference>
<evidence type="ECO:0000259" key="9">
    <source>
        <dbReference type="Pfam" id="PF01494"/>
    </source>
</evidence>
<dbReference type="Gene3D" id="3.50.50.60">
    <property type="entry name" value="FAD/NAD(P)-binding domain"/>
    <property type="match status" value="2"/>
</dbReference>
<comment type="subunit">
    <text evidence="8">Component of the Ubi complex metabolon, which regroups five ubiquinone biosynthesis proteins (UbiE, UbiF, UbiG, UbiH and UbiI) and two accessory factors (UbiK and the lipid-binding protein UbiJ).</text>
</comment>
<dbReference type="AlphaFoldDB" id="A0A014MAC1"/>
<dbReference type="NCBIfam" id="TIGR01984">
    <property type="entry name" value="UbiH"/>
    <property type="match status" value="1"/>
</dbReference>
<proteinExistence type="inferred from homology"/>
<keyword evidence="11" id="KW-1185">Reference proteome</keyword>
<dbReference type="FunFam" id="3.50.50.60:FF:000021">
    <property type="entry name" value="Ubiquinone biosynthesis monooxygenase COQ6"/>
    <property type="match status" value="1"/>
</dbReference>
<dbReference type="PROSITE" id="PS01304">
    <property type="entry name" value="UBIH"/>
    <property type="match status" value="1"/>
</dbReference>
<dbReference type="GO" id="GO:0071949">
    <property type="term" value="F:FAD binding"/>
    <property type="evidence" value="ECO:0007669"/>
    <property type="project" value="InterPro"/>
</dbReference>
<dbReference type="Pfam" id="PF01494">
    <property type="entry name" value="FAD_binding_3"/>
    <property type="match status" value="1"/>
</dbReference>
<evidence type="ECO:0000256" key="7">
    <source>
        <dbReference type="ARBA" id="ARBA00023033"/>
    </source>
</evidence>
<dbReference type="InterPro" id="IPR002938">
    <property type="entry name" value="FAD-bd"/>
</dbReference>
<comment type="cofactor">
    <cofactor evidence="1">
        <name>FAD</name>
        <dbReference type="ChEBI" id="CHEBI:57692"/>
    </cofactor>
</comment>
<organism evidence="10 11">
    <name type="scientific">Erwinia mallotivora</name>
    <dbReference type="NCBI Taxonomy" id="69222"/>
    <lineage>
        <taxon>Bacteria</taxon>
        <taxon>Pseudomonadati</taxon>
        <taxon>Pseudomonadota</taxon>
        <taxon>Gammaproteobacteria</taxon>
        <taxon>Enterobacterales</taxon>
        <taxon>Erwiniaceae</taxon>
        <taxon>Erwinia</taxon>
    </lineage>
</organism>
<comment type="similarity">
    <text evidence="3">Belongs to the UbiH/COQ6 family.</text>
</comment>
<dbReference type="NCBIfam" id="NF004356">
    <property type="entry name" value="PRK05732.1"/>
    <property type="match status" value="1"/>
</dbReference>
<evidence type="ECO:0000313" key="10">
    <source>
        <dbReference type="EMBL" id="EXU75034.1"/>
    </source>
</evidence>
<feature type="domain" description="FAD-binding" evidence="9">
    <location>
        <begin position="2"/>
        <end position="341"/>
    </location>
</feature>
<dbReference type="STRING" id="69222.BG55_15140"/>
<dbReference type="RefSeq" id="WP_034938659.1">
    <property type="nucleotide sequence ID" value="NZ_JFHN01000053.1"/>
</dbReference>
<evidence type="ECO:0000256" key="6">
    <source>
        <dbReference type="ARBA" id="ARBA00023002"/>
    </source>
</evidence>
<dbReference type="GO" id="GO:0006744">
    <property type="term" value="P:ubiquinone biosynthetic process"/>
    <property type="evidence" value="ECO:0007669"/>
    <property type="project" value="UniProtKB-UniPathway"/>
</dbReference>
<sequence>MSIVIAGGGMAGATLALAISHLTQGKVAVTLVEATAPASRTHPGFDGRAIALADGTCQQLAAINLWPVLQRCATPITDVHVSDRGHASFVSIAAQDYGIAALGQVVELHDVGQHLFAMLKKAPGVRLCCPAKVTAVVRSQQEVSVTLDNGDVINAQLLVAADGSRSPVAASCGIQWQAEDYQQIAVIANVSTAQPHRGRAYERFTRYGPLALLPMSGGRSSLVWCHSLSSQPQVDGWSEQQFRDELQQAFGWRLGRITQVGQRHSYPLQLQRATQHVSHRLALVGNAAQTLHPIAGQGFNLGLRDVMSLAETVAGAFRHGQDTGSYATLQHYQQRRRTDAATTIGITDSLVRLFANNYTPLVAGRNLGLMAMDSLPLVRNLLARRTLGWVKR</sequence>
<keyword evidence="5" id="KW-0274">FAD</keyword>
<comment type="caution">
    <text evidence="10">The sequence shown here is derived from an EMBL/GenBank/DDBJ whole genome shotgun (WGS) entry which is preliminary data.</text>
</comment>
<evidence type="ECO:0000256" key="1">
    <source>
        <dbReference type="ARBA" id="ARBA00001974"/>
    </source>
</evidence>
<dbReference type="PRINTS" id="PR00420">
    <property type="entry name" value="RNGMNOXGNASE"/>
</dbReference>
<evidence type="ECO:0000256" key="8">
    <source>
        <dbReference type="ARBA" id="ARBA00065734"/>
    </source>
</evidence>
<evidence type="ECO:0000256" key="5">
    <source>
        <dbReference type="ARBA" id="ARBA00022827"/>
    </source>
</evidence>
<evidence type="ECO:0000313" key="11">
    <source>
        <dbReference type="Proteomes" id="UP000019918"/>
    </source>
</evidence>
<dbReference type="InterPro" id="IPR051205">
    <property type="entry name" value="UbiH/COQ6_monooxygenase"/>
</dbReference>
<dbReference type="UniPathway" id="UPA00232"/>
<dbReference type="InterPro" id="IPR036188">
    <property type="entry name" value="FAD/NAD-bd_sf"/>
</dbReference>
<dbReference type="EMBL" id="JFHN01000053">
    <property type="protein sequence ID" value="EXU75034.1"/>
    <property type="molecule type" value="Genomic_DNA"/>
</dbReference>
<dbReference type="SUPFAM" id="SSF51905">
    <property type="entry name" value="FAD/NAD(P)-binding domain"/>
    <property type="match status" value="1"/>
</dbReference>
<comment type="pathway">
    <text evidence="2">Cofactor biosynthesis; ubiquinone biosynthesis.</text>
</comment>
<dbReference type="Proteomes" id="UP000019918">
    <property type="component" value="Unassembled WGS sequence"/>
</dbReference>
<dbReference type="FunFam" id="3.50.50.60:FF:000123">
    <property type="entry name" value="2-octaprenyl-6-methoxyphenyl hydroxylase"/>
    <property type="match status" value="1"/>
</dbReference>
<dbReference type="NCBIfam" id="TIGR01988">
    <property type="entry name" value="Ubi-OHases"/>
    <property type="match status" value="1"/>
</dbReference>
<accession>A0A014MAC1</accession>
<dbReference type="PATRIC" id="fig|69222.5.peg.3104"/>
<keyword evidence="6" id="KW-0560">Oxidoreductase</keyword>
<keyword evidence="7" id="KW-0503">Monooxygenase</keyword>
<gene>
    <name evidence="10" type="ORF">BG55_15140</name>
</gene>
<reference evidence="10 11" key="1">
    <citation type="submission" date="2014-02" db="EMBL/GenBank/DDBJ databases">
        <title>Draft genome of Erwinia mallotivora strain BT-MARDI, a papaya dieback pathogen.</title>
        <authorList>
            <person name="Redzuan R."/>
            <person name="Abu Bakar N."/>
            <person name="Badrun R."/>
            <person name="Mohd Raih M.F."/>
            <person name="Rozano L."/>
            <person name="Mat Amin N."/>
        </authorList>
    </citation>
    <scope>NUCLEOTIDE SEQUENCE [LARGE SCALE GENOMIC DNA]</scope>
    <source>
        <strain evidence="10 11">BT-MARDI</strain>
    </source>
</reference>
<dbReference type="InterPro" id="IPR018168">
    <property type="entry name" value="Ubi_Hdrlase_CS"/>
</dbReference>
<dbReference type="InterPro" id="IPR011295">
    <property type="entry name" value="UbiH"/>
</dbReference>